<dbReference type="STRING" id="432608.A6V39_03940"/>
<proteinExistence type="predicted"/>
<sequence>MTGIANKLIVGTIATGALGGGAYGVYALTDTTDSIENYLKKNNLDIVSQDATSETAWNKAFGTYEIEKEEDDLKITDKEIKNRDDIKKWCNNTLRKKIKSTENSLYKKASYWCTKYQTISEKLGNDKPFETNVATLEGKHAQLGVFKNTIESITLRKTKQENQNGEKMKQWCDDNKKRKFNKRNKSFIDNITSHCLVKATTISV</sequence>
<accession>A0A1A9QEA8</accession>
<evidence type="ECO:0000313" key="1">
    <source>
        <dbReference type="EMBL" id="OAL10039.1"/>
    </source>
</evidence>
<dbReference type="AlphaFoldDB" id="A0A1A9QEA8"/>
<keyword evidence="2" id="KW-1185">Reference proteome</keyword>
<protein>
    <submittedName>
        <fullName evidence="1">Uncharacterized protein</fullName>
    </submittedName>
</protein>
<dbReference type="EMBL" id="LWUJ01000012">
    <property type="protein sequence ID" value="OAL10039.1"/>
    <property type="molecule type" value="Genomic_DNA"/>
</dbReference>
<evidence type="ECO:0000313" key="2">
    <source>
        <dbReference type="Proteomes" id="UP000077623"/>
    </source>
</evidence>
<gene>
    <name evidence="1" type="ORF">A6V39_03940</name>
</gene>
<comment type="caution">
    <text evidence="1">The sequence shown here is derived from an EMBL/GenBank/DDBJ whole genome shotgun (WGS) entry which is preliminary data.</text>
</comment>
<name>A0A1A9QEA8_9MOLU</name>
<dbReference type="RefSeq" id="WP_187150425.1">
    <property type="nucleotide sequence ID" value="NZ_LWUJ01000012.1"/>
</dbReference>
<reference evidence="2" key="1">
    <citation type="submission" date="2016-04" db="EMBL/GenBank/DDBJ databases">
        <authorList>
            <person name="Quiroz-Castaneda R.E."/>
            <person name="Martinez-Ocampo F."/>
        </authorList>
    </citation>
    <scope>NUCLEOTIDE SEQUENCE [LARGE SCALE GENOMIC DNA]</scope>
    <source>
        <strain evidence="2">INIFAP01</strain>
    </source>
</reference>
<dbReference type="Proteomes" id="UP000077623">
    <property type="component" value="Unassembled WGS sequence"/>
</dbReference>
<organism evidence="1 2">
    <name type="scientific">Candidatus Mycoplasma haematobovis</name>
    <dbReference type="NCBI Taxonomy" id="432608"/>
    <lineage>
        <taxon>Bacteria</taxon>
        <taxon>Bacillati</taxon>
        <taxon>Mycoplasmatota</taxon>
        <taxon>Mollicutes</taxon>
        <taxon>Mycoplasmataceae</taxon>
        <taxon>Mycoplasma</taxon>
    </lineage>
</organism>